<evidence type="ECO:0008006" key="4">
    <source>
        <dbReference type="Google" id="ProtNLM"/>
    </source>
</evidence>
<dbReference type="AlphaFoldDB" id="A0AAD7J4Y0"/>
<feature type="transmembrane region" description="Helical" evidence="1">
    <location>
        <begin position="15"/>
        <end position="32"/>
    </location>
</feature>
<feature type="transmembrane region" description="Helical" evidence="1">
    <location>
        <begin position="44"/>
        <end position="63"/>
    </location>
</feature>
<feature type="transmembrane region" description="Helical" evidence="1">
    <location>
        <begin position="215"/>
        <end position="235"/>
    </location>
</feature>
<evidence type="ECO:0000313" key="3">
    <source>
        <dbReference type="Proteomes" id="UP001215280"/>
    </source>
</evidence>
<dbReference type="InterPro" id="IPR050846">
    <property type="entry name" value="TLCD"/>
</dbReference>
<dbReference type="EMBL" id="JARJLG010000059">
    <property type="protein sequence ID" value="KAJ7757214.1"/>
    <property type="molecule type" value="Genomic_DNA"/>
</dbReference>
<dbReference type="GO" id="GO:0005783">
    <property type="term" value="C:endoplasmic reticulum"/>
    <property type="evidence" value="ECO:0007669"/>
    <property type="project" value="TreeGrafter"/>
</dbReference>
<keyword evidence="3" id="KW-1185">Reference proteome</keyword>
<proteinExistence type="predicted"/>
<evidence type="ECO:0000313" key="2">
    <source>
        <dbReference type="EMBL" id="KAJ7757214.1"/>
    </source>
</evidence>
<accession>A0AAD7J4Y0</accession>
<dbReference type="Proteomes" id="UP001215280">
    <property type="component" value="Unassembled WGS sequence"/>
</dbReference>
<comment type="caution">
    <text evidence="2">The sequence shown here is derived from an EMBL/GenBank/DDBJ whole genome shotgun (WGS) entry which is preliminary data.</text>
</comment>
<dbReference type="GO" id="GO:0055088">
    <property type="term" value="P:lipid homeostasis"/>
    <property type="evidence" value="ECO:0007669"/>
    <property type="project" value="TreeGrafter"/>
</dbReference>
<gene>
    <name evidence="2" type="ORF">DFH07DRAFT_868139</name>
</gene>
<reference evidence="2" key="1">
    <citation type="submission" date="2023-03" db="EMBL/GenBank/DDBJ databases">
        <title>Massive genome expansion in bonnet fungi (Mycena s.s.) driven by repeated elements and novel gene families across ecological guilds.</title>
        <authorList>
            <consortium name="Lawrence Berkeley National Laboratory"/>
            <person name="Harder C.B."/>
            <person name="Miyauchi S."/>
            <person name="Viragh M."/>
            <person name="Kuo A."/>
            <person name="Thoen E."/>
            <person name="Andreopoulos B."/>
            <person name="Lu D."/>
            <person name="Skrede I."/>
            <person name="Drula E."/>
            <person name="Henrissat B."/>
            <person name="Morin E."/>
            <person name="Kohler A."/>
            <person name="Barry K."/>
            <person name="LaButti K."/>
            <person name="Morin E."/>
            <person name="Salamov A."/>
            <person name="Lipzen A."/>
            <person name="Mereny Z."/>
            <person name="Hegedus B."/>
            <person name="Baldrian P."/>
            <person name="Stursova M."/>
            <person name="Weitz H."/>
            <person name="Taylor A."/>
            <person name="Grigoriev I.V."/>
            <person name="Nagy L.G."/>
            <person name="Martin F."/>
            <person name="Kauserud H."/>
        </authorList>
    </citation>
    <scope>NUCLEOTIDE SEQUENCE</scope>
    <source>
        <strain evidence="2">CBHHK188m</strain>
    </source>
</reference>
<feature type="transmembrane region" description="Helical" evidence="1">
    <location>
        <begin position="152"/>
        <end position="171"/>
    </location>
</feature>
<feature type="transmembrane region" description="Helical" evidence="1">
    <location>
        <begin position="183"/>
        <end position="203"/>
    </location>
</feature>
<name>A0AAD7J4Y0_9AGAR</name>
<keyword evidence="1" id="KW-0812">Transmembrane</keyword>
<sequence length="331" mass="36152">MAFSWTLPPLAPDGPPVFLPTLLLLLALYPLLAPRFPSTKQRAWILTAPAALTMSLLSVPFLIEYAHLGPAAIIRAPAPGTGMGMLGSGSALWGAAAREAWARAGNRFFQAYLVADLITGALAYRDQVGLLTGWVHHVLYIFVCEVSLNRGWAGLFCLAACMELPTLFLALGSLRPSWRSNTLFALAFFTTRIALHLTLLATFARPPTRPAASLVPSAILAVVFPMHAAWFWGCLKGFARRHKQRADARFVARLADGARPALARHDARSPWSAPLRRLRARVSTLVIGRHAAGLRRPLMRPRAMARRMSETLIAVLPSREVVLDYVGLGRA</sequence>
<dbReference type="PANTHER" id="PTHR13439">
    <property type="entry name" value="CT120 PROTEIN"/>
    <property type="match status" value="1"/>
</dbReference>
<keyword evidence="1" id="KW-1133">Transmembrane helix</keyword>
<keyword evidence="1" id="KW-0472">Membrane</keyword>
<protein>
    <recommendedName>
        <fullName evidence="4">TLC domain-containing protein</fullName>
    </recommendedName>
</protein>
<dbReference type="PANTHER" id="PTHR13439:SF72">
    <property type="entry name" value="TLC DOMAIN-CONTAINING PROTEIN"/>
    <property type="match status" value="1"/>
</dbReference>
<evidence type="ECO:0000256" key="1">
    <source>
        <dbReference type="SAM" id="Phobius"/>
    </source>
</evidence>
<organism evidence="2 3">
    <name type="scientific">Mycena maculata</name>
    <dbReference type="NCBI Taxonomy" id="230809"/>
    <lineage>
        <taxon>Eukaryota</taxon>
        <taxon>Fungi</taxon>
        <taxon>Dikarya</taxon>
        <taxon>Basidiomycota</taxon>
        <taxon>Agaricomycotina</taxon>
        <taxon>Agaricomycetes</taxon>
        <taxon>Agaricomycetidae</taxon>
        <taxon>Agaricales</taxon>
        <taxon>Marasmiineae</taxon>
        <taxon>Mycenaceae</taxon>
        <taxon>Mycena</taxon>
    </lineage>
</organism>